<feature type="compositionally biased region" description="Basic and acidic residues" evidence="9">
    <location>
        <begin position="1086"/>
        <end position="1095"/>
    </location>
</feature>
<dbReference type="GO" id="GO:0000938">
    <property type="term" value="C:GARP complex"/>
    <property type="evidence" value="ECO:0007669"/>
    <property type="project" value="InterPro"/>
</dbReference>
<gene>
    <name evidence="12" type="ORF">H2200_000669</name>
</gene>
<accession>A0AA38XPY0</accession>
<sequence length="1095" mass="121039">MSSSSRPGSSQGTLGSPIVSSPATEYPFPNIAQRQLGGPRDNLRRISTSGSITSIGSTLDSASVKENAITEFGQNAISTLLQHPIAHTGLRANAPANSGYKAPGPREIPPVALTNIPHVEAKAFHPYLAQVGSLYEAFQRAKNEGEGEASLFHREKKDNKNEEWDAILAKRLQRPGYARAGSMSSTVSTPIEPPQPKRRQSGQRRQAVTPLSTIPTVYSEEDFHLENPRTFDIVSENSEIVRDPSGTPSGRKSLASNAILQEKLSWYMDTVEVHLINSISTASKSFFSALGSLRELHSEAADSVDRIQKLRKELARLDKEMAIDGLKVVNLKQRRDNFRQLAQAIMQLEDIVRSVQTCEQRVENGEYHQALDGLDEVELLMTGKESRTANAEQTTRYQRRDLRRIKALEGAFDDLQQLRYRAGRGYEARFYGSLLSDIRRHVEQTDTSVTLQRWGVAYTRTKPGQRRAPSAFPGYMNIGNELRAELEAEMKGLSRARYTTPAATSFRAIVLREMKSMIRKQLPSSNDDDTVSTVSASTTGGRGMSQQEKSSILARNLRALEADDWYHMLSTIYTNISEGLRRLSVQVKILLDITSNLPESMVRSPPRSPDPASIDKVVSPQPGRPRAISSVQTEMQQALDLSSLLGEGVDLAQAQITKVVKVRSQQNSELPLVDFLRYFTLNRLFADECEAISGRSGTGLKTVLDAQIKDFVARFADTQKHEVVRVMDADKWDARDFGELENVTLSRVIDGGTADALAWTESVMIWQKPTNGAESSNGSATNGTAPTAKVRSAVIDEQKYILPESAIAMLHSMETFEHLATGIPSMSHEIATSLLESLKLFNSRSSQLILGAGATRSAGLKNITTKHLALSSQALSFIVALIPYVREFFRRHLASSTAQQVMTDFDKVKRLFQEHQNGIHEKLVDIMSGRASMHVKSMKYIDWEEAAKNISVPVSPYMETLTKETGTLQKVLAKHLPEPVVAGIMIPVFASYKEQWTNAYRDVTIKSAAAKQRLLADAEFFQSRLSKIDGSGDLGEHIVKIVQAKPVLNTPSPTRPSTDVPVTTKPAEEEKVPVEQNGTKDVASVETKKQDDVKA</sequence>
<keyword evidence="4" id="KW-0813">Transport</keyword>
<feature type="domain" description="Vacuolar protein sorting-associated protein 54 N-terminal" evidence="11">
    <location>
        <begin position="262"/>
        <end position="380"/>
    </location>
</feature>
<keyword evidence="7 8" id="KW-0175">Coiled coil</keyword>
<protein>
    <recommendedName>
        <fullName evidence="3">Vacuolar protein sorting-associated protein 54</fullName>
    </recommendedName>
</protein>
<feature type="compositionally biased region" description="Polar residues" evidence="9">
    <location>
        <begin position="1049"/>
        <end position="1061"/>
    </location>
</feature>
<feature type="region of interest" description="Disordered" evidence="9">
    <location>
        <begin position="175"/>
        <end position="208"/>
    </location>
</feature>
<evidence type="ECO:0000313" key="13">
    <source>
        <dbReference type="Proteomes" id="UP001172673"/>
    </source>
</evidence>
<comment type="subcellular location">
    <subcellularLocation>
        <location evidence="1">Golgi apparatus</location>
        <location evidence="1">trans-Golgi network</location>
    </subcellularLocation>
</comment>
<dbReference type="PANTHER" id="PTHR12965:SF0">
    <property type="entry name" value="VACUOLAR PROTEIN SORTING-ASSOCIATED PROTEIN 54"/>
    <property type="match status" value="1"/>
</dbReference>
<dbReference type="Proteomes" id="UP001172673">
    <property type="component" value="Unassembled WGS sequence"/>
</dbReference>
<dbReference type="InterPro" id="IPR019515">
    <property type="entry name" value="VPS54_N"/>
</dbReference>
<feature type="compositionally biased region" description="Polar residues" evidence="9">
    <location>
        <begin position="11"/>
        <end position="23"/>
    </location>
</feature>
<dbReference type="GO" id="GO:0006896">
    <property type="term" value="P:Golgi to vacuole transport"/>
    <property type="evidence" value="ECO:0007669"/>
    <property type="project" value="TreeGrafter"/>
</dbReference>
<dbReference type="AlphaFoldDB" id="A0AA38XPY0"/>
<evidence type="ECO:0000256" key="1">
    <source>
        <dbReference type="ARBA" id="ARBA00004601"/>
    </source>
</evidence>
<evidence type="ECO:0000256" key="4">
    <source>
        <dbReference type="ARBA" id="ARBA00022448"/>
    </source>
</evidence>
<dbReference type="InterPro" id="IPR039745">
    <property type="entry name" value="Vps54"/>
</dbReference>
<comment type="caution">
    <text evidence="12">The sequence shown here is derived from an EMBL/GenBank/DDBJ whole genome shotgun (WGS) entry which is preliminary data.</text>
</comment>
<keyword evidence="5" id="KW-0653">Protein transport</keyword>
<feature type="compositionally biased region" description="Low complexity" evidence="9">
    <location>
        <begin position="1"/>
        <end position="10"/>
    </location>
</feature>
<keyword evidence="13" id="KW-1185">Reference proteome</keyword>
<evidence type="ECO:0000313" key="12">
    <source>
        <dbReference type="EMBL" id="KAJ9616949.1"/>
    </source>
</evidence>
<dbReference type="PANTHER" id="PTHR12965">
    <property type="entry name" value="VACUOLAR PROTEIN SORTING 54"/>
    <property type="match status" value="1"/>
</dbReference>
<proteinExistence type="inferred from homology"/>
<dbReference type="GO" id="GO:0019905">
    <property type="term" value="F:syntaxin binding"/>
    <property type="evidence" value="ECO:0007669"/>
    <property type="project" value="TreeGrafter"/>
</dbReference>
<evidence type="ECO:0000256" key="6">
    <source>
        <dbReference type="ARBA" id="ARBA00023034"/>
    </source>
</evidence>
<feature type="region of interest" description="Disordered" evidence="9">
    <location>
        <begin position="599"/>
        <end position="626"/>
    </location>
</feature>
<dbReference type="GO" id="GO:0005829">
    <property type="term" value="C:cytosol"/>
    <property type="evidence" value="ECO:0007669"/>
    <property type="project" value="GOC"/>
</dbReference>
<feature type="domain" description="Vacuolar protein sorting-associated protein 54 C-terminal" evidence="10">
    <location>
        <begin position="797"/>
        <end position="930"/>
    </location>
</feature>
<evidence type="ECO:0000256" key="3">
    <source>
        <dbReference type="ARBA" id="ARBA00017665"/>
    </source>
</evidence>
<name>A0AA38XPY0_9EURO</name>
<feature type="region of interest" description="Disordered" evidence="9">
    <location>
        <begin position="1048"/>
        <end position="1095"/>
    </location>
</feature>
<evidence type="ECO:0000259" key="10">
    <source>
        <dbReference type="Pfam" id="PF07928"/>
    </source>
</evidence>
<dbReference type="Pfam" id="PF07928">
    <property type="entry name" value="Vps54"/>
    <property type="match status" value="1"/>
</dbReference>
<evidence type="ECO:0000256" key="2">
    <source>
        <dbReference type="ARBA" id="ARBA00009150"/>
    </source>
</evidence>
<dbReference type="Pfam" id="PF10475">
    <property type="entry name" value="Vps54_N"/>
    <property type="match status" value="1"/>
</dbReference>
<comment type="similarity">
    <text evidence="2">Belongs to the VPS54 family.</text>
</comment>
<reference evidence="12" key="1">
    <citation type="submission" date="2022-10" db="EMBL/GenBank/DDBJ databases">
        <title>Culturing micro-colonial fungi from biological soil crusts in the Mojave desert and describing Neophaeococcomyces mojavensis, and introducing the new genera and species Taxawa tesnikishii.</title>
        <authorList>
            <person name="Kurbessoian T."/>
            <person name="Stajich J.E."/>
        </authorList>
    </citation>
    <scope>NUCLEOTIDE SEQUENCE</scope>
    <source>
        <strain evidence="12">TK_41</strain>
    </source>
</reference>
<evidence type="ECO:0000256" key="8">
    <source>
        <dbReference type="SAM" id="Coils"/>
    </source>
</evidence>
<dbReference type="GO" id="GO:0042147">
    <property type="term" value="P:retrograde transport, endosome to Golgi"/>
    <property type="evidence" value="ECO:0007669"/>
    <property type="project" value="InterPro"/>
</dbReference>
<dbReference type="InterPro" id="IPR012501">
    <property type="entry name" value="Vps54_C"/>
</dbReference>
<evidence type="ECO:0000256" key="7">
    <source>
        <dbReference type="ARBA" id="ARBA00023054"/>
    </source>
</evidence>
<dbReference type="EMBL" id="JAPDRK010000001">
    <property type="protein sequence ID" value="KAJ9616949.1"/>
    <property type="molecule type" value="Genomic_DNA"/>
</dbReference>
<dbReference type="GO" id="GO:0015031">
    <property type="term" value="P:protein transport"/>
    <property type="evidence" value="ECO:0007669"/>
    <property type="project" value="UniProtKB-KW"/>
</dbReference>
<keyword evidence="6" id="KW-0333">Golgi apparatus</keyword>
<evidence type="ECO:0000256" key="9">
    <source>
        <dbReference type="SAM" id="MobiDB-lite"/>
    </source>
</evidence>
<feature type="region of interest" description="Disordered" evidence="9">
    <location>
        <begin position="521"/>
        <end position="549"/>
    </location>
</feature>
<evidence type="ECO:0000256" key="5">
    <source>
        <dbReference type="ARBA" id="ARBA00022927"/>
    </source>
</evidence>
<dbReference type="Gene3D" id="6.10.250.860">
    <property type="match status" value="1"/>
</dbReference>
<organism evidence="12 13">
    <name type="scientific">Cladophialophora chaetospira</name>
    <dbReference type="NCBI Taxonomy" id="386627"/>
    <lineage>
        <taxon>Eukaryota</taxon>
        <taxon>Fungi</taxon>
        <taxon>Dikarya</taxon>
        <taxon>Ascomycota</taxon>
        <taxon>Pezizomycotina</taxon>
        <taxon>Eurotiomycetes</taxon>
        <taxon>Chaetothyriomycetidae</taxon>
        <taxon>Chaetothyriales</taxon>
        <taxon>Herpotrichiellaceae</taxon>
        <taxon>Cladophialophora</taxon>
    </lineage>
</organism>
<feature type="region of interest" description="Disordered" evidence="9">
    <location>
        <begin position="1"/>
        <end position="42"/>
    </location>
</feature>
<evidence type="ECO:0000259" key="11">
    <source>
        <dbReference type="Pfam" id="PF10475"/>
    </source>
</evidence>
<feature type="coiled-coil region" evidence="8">
    <location>
        <begin position="293"/>
        <end position="320"/>
    </location>
</feature>